<dbReference type="Proteomes" id="UP000292362">
    <property type="component" value="Unassembled WGS sequence"/>
</dbReference>
<evidence type="ECO:0000313" key="3">
    <source>
        <dbReference type="Proteomes" id="UP000292362"/>
    </source>
</evidence>
<gene>
    <name evidence="2" type="ORF">CWI37_1033p0020</name>
</gene>
<dbReference type="EMBL" id="PITJ01001033">
    <property type="protein sequence ID" value="TBU00357.1"/>
    <property type="molecule type" value="Genomic_DNA"/>
</dbReference>
<dbReference type="AlphaFoldDB" id="A0A4Q9KZ93"/>
<name>A0A4Q9KZ93_9MICR</name>
<sequence>MEYFLKNLALCVSNPLLINFKSKSNIVYVFGKTNFCLNKCVRPNNKVYKDKTFLPKVQNYKTRKNNRKNSNLQIEKSTPYPHRSRNLYENTKNNSPRQVKTRNQPAYTTNYRQDKDRIIKCVNCHSYNSLPPRPLANIPYDIITCLACNYPLYTQKGGIRRARMSTIADSEILEVPTKHGAKARRNYNERLYNNNNTIASDNRTINTTETSYRKKRGRNKIHDRGKPVSENTLLSMKQIELIVNGKSPVVQTKYVISYYTNIVANKINLYKLALENIIPGSSRLIVNMDFINNDTVEIISNENDEEALSYAFAKLPACKLSQSPEIDEKGTLWAQGLIERMRKIKDRQTNTNTRLRRLAIKIIQSSGKELQDVVRSLNILAKDVKEEFTPGYQQKPSYDI</sequence>
<dbReference type="VEuPathDB" id="MicrosporidiaDB:CWI37_1033p0020"/>
<evidence type="ECO:0000256" key="1">
    <source>
        <dbReference type="SAM" id="MobiDB-lite"/>
    </source>
</evidence>
<feature type="compositionally biased region" description="Polar residues" evidence="1">
    <location>
        <begin position="87"/>
        <end position="105"/>
    </location>
</feature>
<comment type="caution">
    <text evidence="2">The sequence shown here is derived from an EMBL/GenBank/DDBJ whole genome shotgun (WGS) entry which is preliminary data.</text>
</comment>
<reference evidence="2 3" key="1">
    <citation type="submission" date="2017-12" db="EMBL/GenBank/DDBJ databases">
        <authorList>
            <person name="Pombert J.-F."/>
            <person name="Haag K.L."/>
            <person name="Ebert D."/>
        </authorList>
    </citation>
    <scope>NUCLEOTIDE SEQUENCE [LARGE SCALE GENOMIC DNA]</scope>
    <source>
        <strain evidence="2">FI-OER-3-3</strain>
    </source>
</reference>
<evidence type="ECO:0000313" key="2">
    <source>
        <dbReference type="EMBL" id="TBU00357.1"/>
    </source>
</evidence>
<feature type="region of interest" description="Disordered" evidence="1">
    <location>
        <begin position="64"/>
        <end position="105"/>
    </location>
</feature>
<accession>A0A4Q9KZ93</accession>
<organism evidence="2 3">
    <name type="scientific">Hamiltosporidium tvaerminnensis</name>
    <dbReference type="NCBI Taxonomy" id="1176355"/>
    <lineage>
        <taxon>Eukaryota</taxon>
        <taxon>Fungi</taxon>
        <taxon>Fungi incertae sedis</taxon>
        <taxon>Microsporidia</taxon>
        <taxon>Dubosqiidae</taxon>
        <taxon>Hamiltosporidium</taxon>
    </lineage>
</organism>
<proteinExistence type="predicted"/>
<protein>
    <submittedName>
        <fullName evidence="2">Uncharacterized protein</fullName>
    </submittedName>
</protein>